<dbReference type="UniPathway" id="UPA00098">
    <property type="reaction ID" value="UER00359"/>
</dbReference>
<dbReference type="EMBL" id="MUBC01000032">
    <property type="protein sequence ID" value="ONM43228.1"/>
    <property type="molecule type" value="Genomic_DNA"/>
</dbReference>
<comment type="similarity">
    <text evidence="8">Belongs to the glutamate 5-kinase family.</text>
</comment>
<dbReference type="PROSITE" id="PS00902">
    <property type="entry name" value="GLUTAMATE_5_KINASE"/>
    <property type="match status" value="1"/>
</dbReference>
<dbReference type="GO" id="GO:0003723">
    <property type="term" value="F:RNA binding"/>
    <property type="evidence" value="ECO:0007669"/>
    <property type="project" value="InterPro"/>
</dbReference>
<evidence type="ECO:0000313" key="10">
    <source>
        <dbReference type="EMBL" id="ONM43228.1"/>
    </source>
</evidence>
<dbReference type="STRING" id="254161.SAMN05216256_12642"/>
<dbReference type="SMART" id="SM00359">
    <property type="entry name" value="PUA"/>
    <property type="match status" value="1"/>
</dbReference>
<dbReference type="GO" id="GO:0005524">
    <property type="term" value="F:ATP binding"/>
    <property type="evidence" value="ECO:0007669"/>
    <property type="project" value="UniProtKB-KW"/>
</dbReference>
<dbReference type="PRINTS" id="PR00474">
    <property type="entry name" value="GLU5KINASE"/>
</dbReference>
<dbReference type="GO" id="GO:0004349">
    <property type="term" value="F:glutamate 5-kinase activity"/>
    <property type="evidence" value="ECO:0007669"/>
    <property type="project" value="UniProtKB-UniRule"/>
</dbReference>
<comment type="caution">
    <text evidence="10">The sequence shown here is derived from an EMBL/GenBank/DDBJ whole genome shotgun (WGS) entry which is preliminary data.</text>
</comment>
<dbReference type="InterPro" id="IPR001057">
    <property type="entry name" value="Glu/AcGlu_kinase"/>
</dbReference>
<keyword evidence="5 8" id="KW-0547">Nucleotide-binding</keyword>
<evidence type="ECO:0000256" key="4">
    <source>
        <dbReference type="ARBA" id="ARBA00022679"/>
    </source>
</evidence>
<dbReference type="Proteomes" id="UP000242847">
    <property type="component" value="Unassembled WGS sequence"/>
</dbReference>
<keyword evidence="3 8" id="KW-0641">Proline biosynthesis</keyword>
<evidence type="ECO:0000256" key="1">
    <source>
        <dbReference type="ARBA" id="ARBA00022490"/>
    </source>
</evidence>
<proteinExistence type="inferred from homology"/>
<dbReference type="FunFam" id="3.40.1160.10:FF:000018">
    <property type="entry name" value="Glutamate 5-kinase"/>
    <property type="match status" value="1"/>
</dbReference>
<dbReference type="PANTHER" id="PTHR43654:SF1">
    <property type="entry name" value="ISOPENTENYL PHOSPHATE KINASE"/>
    <property type="match status" value="1"/>
</dbReference>
<keyword evidence="4 8" id="KW-0808">Transferase</keyword>
<dbReference type="EC" id="2.7.2.11" evidence="8"/>
<evidence type="ECO:0000256" key="6">
    <source>
        <dbReference type="ARBA" id="ARBA00022777"/>
    </source>
</evidence>
<dbReference type="SUPFAM" id="SSF88697">
    <property type="entry name" value="PUA domain-like"/>
    <property type="match status" value="1"/>
</dbReference>
<dbReference type="InterPro" id="IPR041739">
    <property type="entry name" value="G5K_ProB"/>
</dbReference>
<dbReference type="Gene3D" id="3.40.1160.10">
    <property type="entry name" value="Acetylglutamate kinase-like"/>
    <property type="match status" value="2"/>
</dbReference>
<reference evidence="10 11" key="1">
    <citation type="submission" date="2017-01" db="EMBL/GenBank/DDBJ databases">
        <title>Draft genome sequence of Pseudomonas pachastrellae type strain CCUG 46540T from a deep sea.</title>
        <authorList>
            <person name="Gomila M."/>
            <person name="Mulet M."/>
            <person name="Lalucat J."/>
            <person name="Garcia-Valdes E."/>
        </authorList>
    </citation>
    <scope>NUCLEOTIDE SEQUENCE [LARGE SCALE GENOMIC DNA]</scope>
    <source>
        <strain evidence="10 11">CCUG 46540</strain>
    </source>
</reference>
<keyword evidence="2 8" id="KW-0028">Amino-acid biosynthesis</keyword>
<dbReference type="FunFam" id="2.30.130.10:FF:000007">
    <property type="entry name" value="Glutamate 5-kinase"/>
    <property type="match status" value="1"/>
</dbReference>
<dbReference type="RefSeq" id="WP_083728242.1">
    <property type="nucleotide sequence ID" value="NZ_FOUD01000026.1"/>
</dbReference>
<dbReference type="InterPro" id="IPR036393">
    <property type="entry name" value="AceGlu_kinase-like_sf"/>
</dbReference>
<comment type="catalytic activity">
    <reaction evidence="8">
        <text>L-glutamate + ATP = L-glutamyl 5-phosphate + ADP</text>
        <dbReference type="Rhea" id="RHEA:14877"/>
        <dbReference type="ChEBI" id="CHEBI:29985"/>
        <dbReference type="ChEBI" id="CHEBI:30616"/>
        <dbReference type="ChEBI" id="CHEBI:58274"/>
        <dbReference type="ChEBI" id="CHEBI:456216"/>
        <dbReference type="EC" id="2.7.2.11"/>
    </reaction>
</comment>
<comment type="pathway">
    <text evidence="8">Amino-acid biosynthesis; L-proline biosynthesis; L-glutamate 5-semialdehyde from L-glutamate: step 1/2.</text>
</comment>
<dbReference type="Gene3D" id="2.30.130.10">
    <property type="entry name" value="PUA domain"/>
    <property type="match status" value="1"/>
</dbReference>
<dbReference type="Pfam" id="PF01472">
    <property type="entry name" value="PUA"/>
    <property type="match status" value="1"/>
</dbReference>
<dbReference type="InterPro" id="IPR002478">
    <property type="entry name" value="PUA"/>
</dbReference>
<gene>
    <name evidence="8" type="primary">proB</name>
    <name evidence="10" type="ORF">BXT89_13700</name>
</gene>
<dbReference type="InterPro" id="IPR005715">
    <property type="entry name" value="Glu_5kinase/COase_Synthase"/>
</dbReference>
<sequence>MREKVTGARRWVVKIGSALLTGDGRGLDQAAMAVWVEQLAALRASGAQVVLVSSGAVAAGMSRLGWSERPKTTHDLQAAAAIGQMGLVQAWESSFQRHGLSTAQVLLTHDDLSDRKRYLNARSTLRALLDLGVIPVINENDTVITDEIRFGDNDTLGALVTNLVEADLLVILTDRDGLFTADPRSNPNAELVSSAMADDPELDAMAGGSAGALGRGGMATKLRAARLAARSGAATVIVGGRLERVIDRLRAGESLGTLLLSEKGMLVARKQWLAGHLQTRGRLLLDAGAVRALRSGKTSLLPVGVVGVEGGFRRGEMVVCVGPDGREVARGLVNYAAQDAARIAGKSTDEIASILGYIDDPEMVHKDNLVLV</sequence>
<evidence type="ECO:0000256" key="2">
    <source>
        <dbReference type="ARBA" id="ARBA00022605"/>
    </source>
</evidence>
<dbReference type="SUPFAM" id="SSF53633">
    <property type="entry name" value="Carbamate kinase-like"/>
    <property type="match status" value="1"/>
</dbReference>
<dbReference type="CDD" id="cd04242">
    <property type="entry name" value="AAK_G5K_ProB"/>
    <property type="match status" value="1"/>
</dbReference>
<dbReference type="InterPro" id="IPR036974">
    <property type="entry name" value="PUA_sf"/>
</dbReference>
<keyword evidence="7 8" id="KW-0067">ATP-binding</keyword>
<organism evidence="10 11">
    <name type="scientific">Halopseudomonas pachastrellae</name>
    <dbReference type="NCBI Taxonomy" id="254161"/>
    <lineage>
        <taxon>Bacteria</taxon>
        <taxon>Pseudomonadati</taxon>
        <taxon>Pseudomonadota</taxon>
        <taxon>Gammaproteobacteria</taxon>
        <taxon>Pseudomonadales</taxon>
        <taxon>Pseudomonadaceae</taxon>
        <taxon>Halopseudomonas</taxon>
    </lineage>
</organism>
<accession>A0A1S8DCS6</accession>
<evidence type="ECO:0000256" key="7">
    <source>
        <dbReference type="ARBA" id="ARBA00022840"/>
    </source>
</evidence>
<keyword evidence="6 8" id="KW-0418">Kinase</keyword>
<name>A0A1S8DCS6_9GAMM</name>
<evidence type="ECO:0000259" key="9">
    <source>
        <dbReference type="SMART" id="SM00359"/>
    </source>
</evidence>
<feature type="binding site" evidence="8">
    <location>
        <position position="153"/>
    </location>
    <ligand>
        <name>substrate</name>
    </ligand>
</feature>
<feature type="binding site" evidence="8">
    <location>
        <position position="54"/>
    </location>
    <ligand>
        <name>substrate</name>
    </ligand>
</feature>
<dbReference type="InterPro" id="IPR019797">
    <property type="entry name" value="Glutamate_5-kinase_CS"/>
</dbReference>
<feature type="domain" description="PUA" evidence="9">
    <location>
        <begin position="281"/>
        <end position="364"/>
    </location>
</feature>
<dbReference type="GO" id="GO:0005829">
    <property type="term" value="C:cytosol"/>
    <property type="evidence" value="ECO:0007669"/>
    <property type="project" value="TreeGrafter"/>
</dbReference>
<dbReference type="InterPro" id="IPR015947">
    <property type="entry name" value="PUA-like_sf"/>
</dbReference>
<dbReference type="GO" id="GO:0055129">
    <property type="term" value="P:L-proline biosynthetic process"/>
    <property type="evidence" value="ECO:0007669"/>
    <property type="project" value="UniProtKB-UniRule"/>
</dbReference>
<feature type="binding site" evidence="8">
    <location>
        <position position="14"/>
    </location>
    <ligand>
        <name>ATP</name>
        <dbReference type="ChEBI" id="CHEBI:30616"/>
    </ligand>
</feature>
<feature type="binding site" evidence="8">
    <location>
        <begin position="173"/>
        <end position="174"/>
    </location>
    <ligand>
        <name>ATP</name>
        <dbReference type="ChEBI" id="CHEBI:30616"/>
    </ligand>
</feature>
<comment type="subcellular location">
    <subcellularLocation>
        <location evidence="8">Cytoplasm</location>
    </subcellularLocation>
</comment>
<dbReference type="Pfam" id="PF00696">
    <property type="entry name" value="AA_kinase"/>
    <property type="match status" value="1"/>
</dbReference>
<evidence type="ECO:0000256" key="3">
    <source>
        <dbReference type="ARBA" id="ARBA00022650"/>
    </source>
</evidence>
<dbReference type="InterPro" id="IPR001048">
    <property type="entry name" value="Asp/Glu/Uridylate_kinase"/>
</dbReference>
<evidence type="ECO:0000256" key="5">
    <source>
        <dbReference type="ARBA" id="ARBA00022741"/>
    </source>
</evidence>
<dbReference type="AlphaFoldDB" id="A0A1S8DCS6"/>
<comment type="function">
    <text evidence="8">Catalyzes the transfer of a phosphate group to glutamate to form L-glutamate 5-phosphate.</text>
</comment>
<evidence type="ECO:0000313" key="11">
    <source>
        <dbReference type="Proteomes" id="UP000242847"/>
    </source>
</evidence>
<dbReference type="NCBIfam" id="TIGR01027">
    <property type="entry name" value="proB"/>
    <property type="match status" value="1"/>
</dbReference>
<comment type="caution">
    <text evidence="8">Lacks conserved residue(s) required for the propagation of feature annotation.</text>
</comment>
<feature type="binding site" evidence="8">
    <location>
        <position position="141"/>
    </location>
    <ligand>
        <name>substrate</name>
    </ligand>
</feature>
<dbReference type="PANTHER" id="PTHR43654">
    <property type="entry name" value="GLUTAMATE 5-KINASE"/>
    <property type="match status" value="1"/>
</dbReference>
<dbReference type="OrthoDB" id="9804434at2"/>
<dbReference type="PROSITE" id="PS50890">
    <property type="entry name" value="PUA"/>
    <property type="match status" value="1"/>
</dbReference>
<dbReference type="HAMAP" id="MF_00456">
    <property type="entry name" value="ProB"/>
    <property type="match status" value="1"/>
</dbReference>
<protein>
    <recommendedName>
        <fullName evidence="8">Glutamate 5-kinase</fullName>
        <ecNumber evidence="8">2.7.2.11</ecNumber>
    </recommendedName>
    <alternativeName>
        <fullName evidence="8">Gamma-glutamyl kinase</fullName>
        <shortName evidence="8">GK</shortName>
    </alternativeName>
</protein>
<dbReference type="CDD" id="cd21157">
    <property type="entry name" value="PUA_G5K"/>
    <property type="match status" value="1"/>
</dbReference>
<evidence type="ECO:0000256" key="8">
    <source>
        <dbReference type="HAMAP-Rule" id="MF_00456"/>
    </source>
</evidence>
<dbReference type="PIRSF" id="PIRSF000729">
    <property type="entry name" value="GK"/>
    <property type="match status" value="1"/>
</dbReference>
<dbReference type="InterPro" id="IPR011529">
    <property type="entry name" value="Glu_5kinase"/>
</dbReference>
<keyword evidence="1 8" id="KW-0963">Cytoplasm</keyword>
<keyword evidence="11" id="KW-1185">Reference proteome</keyword>